<dbReference type="AlphaFoldDB" id="A0A2A4HS55"/>
<dbReference type="Proteomes" id="UP000218677">
    <property type="component" value="Unassembled WGS sequence"/>
</dbReference>
<keyword evidence="1" id="KW-0812">Transmembrane</keyword>
<keyword evidence="3" id="KW-1185">Reference proteome</keyword>
<keyword evidence="1" id="KW-0472">Membrane</keyword>
<comment type="caution">
    <text evidence="2">The sequence shown here is derived from an EMBL/GenBank/DDBJ whole genome shotgun (WGS) entry which is preliminary data.</text>
</comment>
<feature type="transmembrane region" description="Helical" evidence="1">
    <location>
        <begin position="56"/>
        <end position="76"/>
    </location>
</feature>
<evidence type="ECO:0000313" key="3">
    <source>
        <dbReference type="Proteomes" id="UP000218677"/>
    </source>
</evidence>
<keyword evidence="1" id="KW-1133">Transmembrane helix</keyword>
<gene>
    <name evidence="2" type="ORF">CPA45_04175</name>
</gene>
<protein>
    <submittedName>
        <fullName evidence="2">Uncharacterized protein</fullName>
    </submittedName>
</protein>
<evidence type="ECO:0000313" key="2">
    <source>
        <dbReference type="EMBL" id="PCF96913.1"/>
    </source>
</evidence>
<reference evidence="3" key="1">
    <citation type="submission" date="2017-09" db="EMBL/GenBank/DDBJ databases">
        <authorList>
            <person name="Cho G.-S."/>
            <person name="Oguntoyinbo F.A."/>
            <person name="Cnockaert M."/>
            <person name="Kabisch J."/>
            <person name="Neve H."/>
            <person name="Bockelmann W."/>
            <person name="Wenning M."/>
            <person name="Franz C.M."/>
            <person name="Vandamme P."/>
        </authorList>
    </citation>
    <scope>NUCLEOTIDE SEQUENCE [LARGE SCALE GENOMIC DNA]</scope>
    <source>
        <strain evidence="3">MBT G8648</strain>
    </source>
</reference>
<feature type="transmembrane region" description="Helical" evidence="1">
    <location>
        <begin position="31"/>
        <end position="50"/>
    </location>
</feature>
<organism evidence="2 3">
    <name type="scientific">Vreelandella nigrificans</name>
    <dbReference type="NCBI Taxonomy" id="2042704"/>
    <lineage>
        <taxon>Bacteria</taxon>
        <taxon>Pseudomonadati</taxon>
        <taxon>Pseudomonadota</taxon>
        <taxon>Gammaproteobacteria</taxon>
        <taxon>Oceanospirillales</taxon>
        <taxon>Halomonadaceae</taxon>
        <taxon>Vreelandella</taxon>
    </lineage>
</organism>
<sequence>MVALAFALSPVIALVVILLLVVLVLFVRRVLLLVLLILSQTLKVVLPLNGRLNQRVSTVSLNLILMSVFKTLILSLKNKHLMFLSI</sequence>
<evidence type="ECO:0000256" key="1">
    <source>
        <dbReference type="SAM" id="Phobius"/>
    </source>
</evidence>
<dbReference type="EMBL" id="NWUX01000002">
    <property type="protein sequence ID" value="PCF96913.1"/>
    <property type="molecule type" value="Genomic_DNA"/>
</dbReference>
<accession>A0A2A4HS55</accession>
<proteinExistence type="predicted"/>
<name>A0A2A4HS55_9GAMM</name>
<feature type="transmembrane region" description="Helical" evidence="1">
    <location>
        <begin position="6"/>
        <end position="26"/>
    </location>
</feature>